<sequence length="478" mass="50881">MTTAETKTAPAAARGRGRRALGRLLFGGLLVPLAACSLDEALTVEERDVVTPGQLTDRSALPALLAGAQAEFQAAYIGNNAGAAAGGTSGDSQITLSGLMTDELFNIETFPTRVEVDQRTIQNTNVTMLPVYRALQLARGSADRAAAAYASLDSTNVGRAEVLGLAGFAFILFGENYCSGVPVSRQTESGELEFGDPVPTQAQFDSAIVRFDQAIQVATAAGTTGATRVNLARVGKGRALLNQGKFADAAAAVAAVPTTFSYQVFGSENSARENNGVFLLSGPVGRRYAGGPSTKTEPNGLNFIDADPRAVSIRPTATTNGFDNFNPAFYQQKYTSRSSAVVLADGVEARLIEAEAALQTGDLATFLARLNAARTQRGPATLRQLTVADIPATRDGQVTLLFTERAYNQWLTSHRLGDFRRLIRQYGRDSEAVFPSGPNYPTLGPQKGGGRYFTDVNFPIPFEEQNNPQFTDCIDRKA</sequence>
<protein>
    <recommendedName>
        <fullName evidence="2">RagB/SusD domain-containing protein</fullName>
    </recommendedName>
</protein>
<accession>A0A6J4L506</accession>
<dbReference type="EMBL" id="CADCTX010000489">
    <property type="protein sequence ID" value="CAA9323135.1"/>
    <property type="molecule type" value="Genomic_DNA"/>
</dbReference>
<dbReference type="Gene3D" id="1.25.40.390">
    <property type="match status" value="1"/>
</dbReference>
<organism evidence="1">
    <name type="scientific">uncultured Gemmatimonadaceae bacterium</name>
    <dbReference type="NCBI Taxonomy" id="246130"/>
    <lineage>
        <taxon>Bacteria</taxon>
        <taxon>Pseudomonadati</taxon>
        <taxon>Gemmatimonadota</taxon>
        <taxon>Gemmatimonadia</taxon>
        <taxon>Gemmatimonadales</taxon>
        <taxon>Gemmatimonadaceae</taxon>
        <taxon>environmental samples</taxon>
    </lineage>
</organism>
<proteinExistence type="predicted"/>
<gene>
    <name evidence="1" type="ORF">AVDCRST_MAG40-1561</name>
</gene>
<dbReference type="AlphaFoldDB" id="A0A6J4L506"/>
<evidence type="ECO:0008006" key="2">
    <source>
        <dbReference type="Google" id="ProtNLM"/>
    </source>
</evidence>
<dbReference type="SUPFAM" id="SSF48452">
    <property type="entry name" value="TPR-like"/>
    <property type="match status" value="1"/>
</dbReference>
<dbReference type="InterPro" id="IPR011990">
    <property type="entry name" value="TPR-like_helical_dom_sf"/>
</dbReference>
<name>A0A6J4L506_9BACT</name>
<reference evidence="1" key="1">
    <citation type="submission" date="2020-02" db="EMBL/GenBank/DDBJ databases">
        <authorList>
            <person name="Meier V. D."/>
        </authorList>
    </citation>
    <scope>NUCLEOTIDE SEQUENCE</scope>
    <source>
        <strain evidence="1">AVDCRST_MAG40</strain>
    </source>
</reference>
<evidence type="ECO:0000313" key="1">
    <source>
        <dbReference type="EMBL" id="CAA9323135.1"/>
    </source>
</evidence>